<proteinExistence type="predicted"/>
<name>A0ABQ1CSW4_STRDI</name>
<feature type="compositionally biased region" description="Basic and acidic residues" evidence="1">
    <location>
        <begin position="45"/>
        <end position="70"/>
    </location>
</feature>
<sequence>MSYARTIADHSRGRRPGRGRRVREALGAPGPDEPRGQAATPEARAVLDRAPHAGDQDRGGRSTDEGDSAR</sequence>
<dbReference type="EMBL" id="BLLN01000005">
    <property type="protein sequence ID" value="GFH73447.1"/>
    <property type="molecule type" value="Genomic_DNA"/>
</dbReference>
<keyword evidence="3" id="KW-1185">Reference proteome</keyword>
<evidence type="ECO:0000256" key="1">
    <source>
        <dbReference type="SAM" id="MobiDB-lite"/>
    </source>
</evidence>
<feature type="compositionally biased region" description="Basic residues" evidence="1">
    <location>
        <begin position="12"/>
        <end position="21"/>
    </location>
</feature>
<dbReference type="Proteomes" id="UP000472710">
    <property type="component" value="Unassembled WGS sequence"/>
</dbReference>
<accession>A0ABQ1CSW4</accession>
<feature type="region of interest" description="Disordered" evidence="1">
    <location>
        <begin position="1"/>
        <end position="70"/>
    </location>
</feature>
<comment type="caution">
    <text evidence="2">The sequence shown here is derived from an EMBL/GenBank/DDBJ whole genome shotgun (WGS) entry which is preliminary data.</text>
</comment>
<evidence type="ECO:0000313" key="3">
    <source>
        <dbReference type="Proteomes" id="UP000472710"/>
    </source>
</evidence>
<gene>
    <name evidence="2" type="ORF">Sdia_42150</name>
</gene>
<evidence type="ECO:0000313" key="2">
    <source>
        <dbReference type="EMBL" id="GFH73447.1"/>
    </source>
</evidence>
<organism evidence="2 3">
    <name type="scientific">Streptomyces diastaticus subsp. diastaticus</name>
    <dbReference type="NCBI Taxonomy" id="68040"/>
    <lineage>
        <taxon>Bacteria</taxon>
        <taxon>Bacillati</taxon>
        <taxon>Actinomycetota</taxon>
        <taxon>Actinomycetes</taxon>
        <taxon>Kitasatosporales</taxon>
        <taxon>Streptomycetaceae</taxon>
        <taxon>Streptomyces</taxon>
        <taxon>Streptomyces diastaticus group</taxon>
    </lineage>
</organism>
<protein>
    <submittedName>
        <fullName evidence="2">Uncharacterized protein</fullName>
    </submittedName>
</protein>
<reference evidence="2 3" key="1">
    <citation type="submission" date="2020-02" db="EMBL/GenBank/DDBJ databases">
        <title>Whole genome shotgun sequence of Streptomyces diastaticus subsp. diastaticus NBRC 13412.</title>
        <authorList>
            <person name="Ichikawa N."/>
            <person name="Komaki H."/>
            <person name="Tamura T."/>
        </authorList>
    </citation>
    <scope>NUCLEOTIDE SEQUENCE [LARGE SCALE GENOMIC DNA]</scope>
    <source>
        <strain evidence="2 3">NBRC 13412</strain>
    </source>
</reference>